<dbReference type="AlphaFoldDB" id="A0A5J4R180"/>
<dbReference type="PROSITE" id="PS50846">
    <property type="entry name" value="HMA_2"/>
    <property type="match status" value="1"/>
</dbReference>
<feature type="domain" description="HMA" evidence="1">
    <location>
        <begin position="67"/>
        <end position="133"/>
    </location>
</feature>
<evidence type="ECO:0000259" key="1">
    <source>
        <dbReference type="PROSITE" id="PS50846"/>
    </source>
</evidence>
<accession>A0A5J4R180</accession>
<sequence length="152" mass="16844">MIVSIENEIFNLLISNQLKKQKMKKCIFMMAVGMLFLTACNAGNSKSQSSEISKVETTDTSTGEYQSEHAVLIVQGNCEMCKERIEKAAKGVEGVSSAKWNVEQKELHLDFDSNQTNADAISQAVAKAGYDTNKDKANDETYNALPDCCKYR</sequence>
<gene>
    <name evidence="2" type="ORF">EZS27_023896</name>
</gene>
<proteinExistence type="predicted"/>
<dbReference type="InterPro" id="IPR006121">
    <property type="entry name" value="HMA_dom"/>
</dbReference>
<protein>
    <recommendedName>
        <fullName evidence="1">HMA domain-containing protein</fullName>
    </recommendedName>
</protein>
<dbReference type="EMBL" id="SNRY01002051">
    <property type="protein sequence ID" value="KAA6327084.1"/>
    <property type="molecule type" value="Genomic_DNA"/>
</dbReference>
<dbReference type="GO" id="GO:0046872">
    <property type="term" value="F:metal ion binding"/>
    <property type="evidence" value="ECO:0007669"/>
    <property type="project" value="InterPro"/>
</dbReference>
<organism evidence="2">
    <name type="scientific">termite gut metagenome</name>
    <dbReference type="NCBI Taxonomy" id="433724"/>
    <lineage>
        <taxon>unclassified sequences</taxon>
        <taxon>metagenomes</taxon>
        <taxon>organismal metagenomes</taxon>
    </lineage>
</organism>
<dbReference type="InterPro" id="IPR036163">
    <property type="entry name" value="HMA_dom_sf"/>
</dbReference>
<name>A0A5J4R180_9ZZZZ</name>
<dbReference type="SUPFAM" id="SSF55008">
    <property type="entry name" value="HMA, heavy metal-associated domain"/>
    <property type="match status" value="1"/>
</dbReference>
<dbReference type="CDD" id="cd00371">
    <property type="entry name" value="HMA"/>
    <property type="match status" value="1"/>
</dbReference>
<evidence type="ECO:0000313" key="2">
    <source>
        <dbReference type="EMBL" id="KAA6327084.1"/>
    </source>
</evidence>
<dbReference type="Gene3D" id="3.30.70.100">
    <property type="match status" value="1"/>
</dbReference>
<reference evidence="2" key="1">
    <citation type="submission" date="2019-03" db="EMBL/GenBank/DDBJ databases">
        <title>Single cell metagenomics reveals metabolic interactions within the superorganism composed of flagellate Streblomastix strix and complex community of Bacteroidetes bacteria on its surface.</title>
        <authorList>
            <person name="Treitli S.C."/>
            <person name="Kolisko M."/>
            <person name="Husnik F."/>
            <person name="Keeling P."/>
            <person name="Hampl V."/>
        </authorList>
    </citation>
    <scope>NUCLEOTIDE SEQUENCE</scope>
    <source>
        <strain evidence="2">STM</strain>
    </source>
</reference>
<comment type="caution">
    <text evidence="2">The sequence shown here is derived from an EMBL/GenBank/DDBJ whole genome shotgun (WGS) entry which is preliminary data.</text>
</comment>
<dbReference type="Pfam" id="PF00403">
    <property type="entry name" value="HMA"/>
    <property type="match status" value="1"/>
</dbReference>